<keyword evidence="5" id="KW-0245">EGF-like domain</keyword>
<keyword evidence="11" id="KW-0675">Receptor</keyword>
<keyword evidence="9" id="KW-0472">Membrane</keyword>
<evidence type="ECO:0000256" key="3">
    <source>
        <dbReference type="ARBA" id="ARBA00008871"/>
    </source>
</evidence>
<reference evidence="18" key="1">
    <citation type="submission" date="2022-02" db="EMBL/GenBank/DDBJ databases">
        <title>Atlantic sturgeon de novo genome assembly.</title>
        <authorList>
            <person name="Stock M."/>
            <person name="Klopp C."/>
            <person name="Guiguen Y."/>
            <person name="Cabau C."/>
            <person name="Parinello H."/>
            <person name="Santidrian Yebra-Pimentel E."/>
            <person name="Kuhl H."/>
            <person name="Dirks R.P."/>
            <person name="Guessner J."/>
            <person name="Wuertz S."/>
            <person name="Du K."/>
            <person name="Schartl M."/>
        </authorList>
    </citation>
    <scope>NUCLEOTIDE SEQUENCE</scope>
    <source>
        <strain evidence="18">STURGEONOMICS-FGT-2020</strain>
        <tissue evidence="18">Whole blood</tissue>
    </source>
</reference>
<dbReference type="GO" id="GO:0004415">
    <property type="term" value="F:hyalurononglucosaminidase activity"/>
    <property type="evidence" value="ECO:0007669"/>
    <property type="project" value="UniProtKB-UniRule"/>
</dbReference>
<keyword evidence="12" id="KW-0325">Glycoprotein</keyword>
<comment type="caution">
    <text evidence="18">The sequence shown here is derived from an EMBL/GenBank/DDBJ whole genome shotgun (WGS) entry which is preliminary data.</text>
</comment>
<proteinExistence type="inferred from homology"/>
<name>A0AAD8CD66_ACIOX</name>
<keyword evidence="7" id="KW-0732">Signal</keyword>
<sequence>MDLVYTIGECATLGAAGVVLLGDLLYANSTASCGVVQGAMQGMLGSYLLNVSTAAQLCSGSRCSLNGRCVRLNPNTNTYLHLNARSFQITQEEGSLKVKGELSSADRDDFRRDFICQCYSGYSGDSCRVPNAA</sequence>
<evidence type="ECO:0000256" key="9">
    <source>
        <dbReference type="ARBA" id="ARBA00023136"/>
    </source>
</evidence>
<dbReference type="InterPro" id="IPR018155">
    <property type="entry name" value="Hyaluronidase"/>
</dbReference>
<gene>
    <name evidence="18" type="primary">HYAL2</name>
    <name evidence="18" type="ORF">AOXY_G38443</name>
</gene>
<evidence type="ECO:0000256" key="12">
    <source>
        <dbReference type="ARBA" id="ARBA00023180"/>
    </source>
</evidence>
<comment type="function">
    <text evidence="15">Catalyzes hyaluronan degradation into small fragments that are endocytosed and degraded in lysosomes by HYAL1 and exoglycosidases. Essential for the breakdown of extracellular matrix hyaluronan.</text>
</comment>
<evidence type="ECO:0000313" key="18">
    <source>
        <dbReference type="EMBL" id="KAK1130849.1"/>
    </source>
</evidence>
<comment type="similarity">
    <text evidence="3 17">Belongs to the glycosyl hydrolase 56 family.</text>
</comment>
<evidence type="ECO:0000256" key="8">
    <source>
        <dbReference type="ARBA" id="ARBA00022801"/>
    </source>
</evidence>
<dbReference type="GO" id="GO:0033906">
    <property type="term" value="F:hyaluronoglucuronidase activity"/>
    <property type="evidence" value="ECO:0007669"/>
    <property type="project" value="TreeGrafter"/>
</dbReference>
<keyword evidence="4" id="KW-1003">Cell membrane</keyword>
<evidence type="ECO:0000256" key="15">
    <source>
        <dbReference type="ARBA" id="ARBA00093332"/>
    </source>
</evidence>
<evidence type="ECO:0000256" key="13">
    <source>
        <dbReference type="ARBA" id="ARBA00023288"/>
    </source>
</evidence>
<dbReference type="GO" id="GO:0005975">
    <property type="term" value="P:carbohydrate metabolic process"/>
    <property type="evidence" value="ECO:0007669"/>
    <property type="project" value="InterPro"/>
</dbReference>
<dbReference type="Gene3D" id="3.20.20.70">
    <property type="entry name" value="Aldolase class I"/>
    <property type="match status" value="1"/>
</dbReference>
<dbReference type="PANTHER" id="PTHR11769:SF6">
    <property type="entry name" value="HYALURONIDASE-2"/>
    <property type="match status" value="1"/>
</dbReference>
<comment type="subcellular location">
    <subcellularLocation>
        <location evidence="2">Cell membrane</location>
        <topology evidence="2">Lipid-anchor</topology>
        <topology evidence="2">GPI-anchor</topology>
    </subcellularLocation>
</comment>
<evidence type="ECO:0000313" key="19">
    <source>
        <dbReference type="Proteomes" id="UP001230051"/>
    </source>
</evidence>
<evidence type="ECO:0000256" key="2">
    <source>
        <dbReference type="ARBA" id="ARBA00004609"/>
    </source>
</evidence>
<dbReference type="EMBL" id="JAGXEW010001140">
    <property type="protein sequence ID" value="KAK1130849.1"/>
    <property type="molecule type" value="Genomic_DNA"/>
</dbReference>
<evidence type="ECO:0000256" key="10">
    <source>
        <dbReference type="ARBA" id="ARBA00023157"/>
    </source>
</evidence>
<dbReference type="PANTHER" id="PTHR11769">
    <property type="entry name" value="HYALURONIDASE"/>
    <property type="match status" value="1"/>
</dbReference>
<dbReference type="Proteomes" id="UP001230051">
    <property type="component" value="Unassembled WGS sequence"/>
</dbReference>
<dbReference type="GO" id="GO:0005886">
    <property type="term" value="C:plasma membrane"/>
    <property type="evidence" value="ECO:0007669"/>
    <property type="project" value="UniProtKB-SubCell"/>
</dbReference>
<dbReference type="GO" id="GO:0098552">
    <property type="term" value="C:side of membrane"/>
    <property type="evidence" value="ECO:0007669"/>
    <property type="project" value="UniProtKB-KW"/>
</dbReference>
<evidence type="ECO:0000256" key="1">
    <source>
        <dbReference type="ARBA" id="ARBA00000251"/>
    </source>
</evidence>
<protein>
    <recommendedName>
        <fullName evidence="17">Hyaluronidase</fullName>
        <ecNumber evidence="17">3.2.1.35</ecNumber>
    </recommendedName>
</protein>
<evidence type="ECO:0000256" key="11">
    <source>
        <dbReference type="ARBA" id="ARBA00023170"/>
    </source>
</evidence>
<dbReference type="SUPFAM" id="SSF51445">
    <property type="entry name" value="(Trans)glycosidases"/>
    <property type="match status" value="1"/>
</dbReference>
<evidence type="ECO:0000256" key="7">
    <source>
        <dbReference type="ARBA" id="ARBA00022729"/>
    </source>
</evidence>
<dbReference type="EC" id="3.2.1.35" evidence="17"/>
<accession>A0AAD8CD66</accession>
<organism evidence="18 19">
    <name type="scientific">Acipenser oxyrinchus oxyrinchus</name>
    <dbReference type="NCBI Taxonomy" id="40147"/>
    <lineage>
        <taxon>Eukaryota</taxon>
        <taxon>Metazoa</taxon>
        <taxon>Chordata</taxon>
        <taxon>Craniata</taxon>
        <taxon>Vertebrata</taxon>
        <taxon>Euteleostomi</taxon>
        <taxon>Actinopterygii</taxon>
        <taxon>Chondrostei</taxon>
        <taxon>Acipenseriformes</taxon>
        <taxon>Acipenseridae</taxon>
        <taxon>Acipenser</taxon>
    </lineage>
</organism>
<keyword evidence="8 17" id="KW-0378">Hydrolase</keyword>
<evidence type="ECO:0000256" key="4">
    <source>
        <dbReference type="ARBA" id="ARBA00022475"/>
    </source>
</evidence>
<comment type="subunit">
    <text evidence="16">Interacts with MST1R.</text>
</comment>
<dbReference type="GO" id="GO:0030214">
    <property type="term" value="P:hyaluronan catabolic process"/>
    <property type="evidence" value="ECO:0007669"/>
    <property type="project" value="TreeGrafter"/>
</dbReference>
<keyword evidence="14 17" id="KW-0326">Glycosidase</keyword>
<evidence type="ECO:0000256" key="14">
    <source>
        <dbReference type="ARBA" id="ARBA00023295"/>
    </source>
</evidence>
<dbReference type="InterPro" id="IPR013785">
    <property type="entry name" value="Aldolase_TIM"/>
</dbReference>
<evidence type="ECO:0000256" key="5">
    <source>
        <dbReference type="ARBA" id="ARBA00022536"/>
    </source>
</evidence>
<dbReference type="AlphaFoldDB" id="A0AAD8CD66"/>
<keyword evidence="13" id="KW-0449">Lipoprotein</keyword>
<dbReference type="GO" id="GO:0031410">
    <property type="term" value="C:cytoplasmic vesicle"/>
    <property type="evidence" value="ECO:0007669"/>
    <property type="project" value="TreeGrafter"/>
</dbReference>
<evidence type="ECO:0000256" key="6">
    <source>
        <dbReference type="ARBA" id="ARBA00022622"/>
    </source>
</evidence>
<dbReference type="Pfam" id="PF01630">
    <property type="entry name" value="Glyco_hydro_56"/>
    <property type="match status" value="1"/>
</dbReference>
<comment type="catalytic activity">
    <reaction evidence="1 17">
        <text>Random hydrolysis of (1-&gt;4)-linkages between N-acetyl-beta-D-glucosamine and D-glucuronate residues in hyaluronate.</text>
        <dbReference type="EC" id="3.2.1.35"/>
    </reaction>
</comment>
<keyword evidence="10" id="KW-1015">Disulfide bond</keyword>
<evidence type="ECO:0000256" key="17">
    <source>
        <dbReference type="RuleBase" id="RU610713"/>
    </source>
</evidence>
<keyword evidence="19" id="KW-1185">Reference proteome</keyword>
<dbReference type="InterPro" id="IPR017853">
    <property type="entry name" value="GH"/>
</dbReference>
<keyword evidence="6" id="KW-0336">GPI-anchor</keyword>
<evidence type="ECO:0000256" key="16">
    <source>
        <dbReference type="ARBA" id="ARBA00093545"/>
    </source>
</evidence>